<comment type="caution">
    <text evidence="2">The sequence shown here is derived from an EMBL/GenBank/DDBJ whole genome shotgun (WGS) entry which is preliminary data.</text>
</comment>
<keyword evidence="1" id="KW-0051">Antiviral defense</keyword>
<sequence length="262" mass="30404">MKVLKFKLSGKTAFFKKPDVNTYLYFTYGNIHKVALLGLFGSVLGYGGYNQMKLKEELSEKKKKDEVKIKFPEFYEKLKDLKVSIAPSNEKGFIPKKVQCFNNSVGYASKEQGGNLIVKEQWLENPSWDIYVLIENEESQKIADNLINHKAVYSPYLGKNDHYADISNVELLDTESILDGSNVNKINCLFTKESFKVVLDEEDEYEDDIYEETFKYEEKLPIVLNEDTNMYELKSFLYTNMKVCSDSKCSVYKIKNNNIVFY</sequence>
<evidence type="ECO:0000256" key="1">
    <source>
        <dbReference type="ARBA" id="ARBA00023118"/>
    </source>
</evidence>
<protein>
    <submittedName>
        <fullName evidence="2">Type I-B CRISPR-associated protein Cas5b</fullName>
    </submittedName>
</protein>
<accession>A0ABU1EGI8</accession>
<name>A0ABU1EGI8_9CLOT</name>
<evidence type="ECO:0000313" key="3">
    <source>
        <dbReference type="Proteomes" id="UP001256646"/>
    </source>
</evidence>
<dbReference type="InterPro" id="IPR013421">
    <property type="entry name" value="CRISPR-assoc_prot_Cas5_HALMA"/>
</dbReference>
<reference evidence="2 3" key="1">
    <citation type="submission" date="2023-09" db="EMBL/GenBank/DDBJ databases">
        <authorList>
            <person name="Zhai L."/>
        </authorList>
    </citation>
    <scope>NUCLEOTIDE SEQUENCE [LARGE SCALE GENOMIC DNA]</scope>
    <source>
        <strain evidence="2 3">5 N-1</strain>
    </source>
</reference>
<dbReference type="InterPro" id="IPR013422">
    <property type="entry name" value="CRISPR-assoc_prot_Cas5_N"/>
</dbReference>
<organism evidence="2 3">
    <name type="scientific">Clostridium aquiflavi</name>
    <dbReference type="NCBI Taxonomy" id="3073603"/>
    <lineage>
        <taxon>Bacteria</taxon>
        <taxon>Bacillati</taxon>
        <taxon>Bacillota</taxon>
        <taxon>Clostridia</taxon>
        <taxon>Eubacteriales</taxon>
        <taxon>Clostridiaceae</taxon>
        <taxon>Clostridium</taxon>
    </lineage>
</organism>
<dbReference type="Proteomes" id="UP001256646">
    <property type="component" value="Unassembled WGS sequence"/>
</dbReference>
<dbReference type="EMBL" id="JAVJAN010000019">
    <property type="protein sequence ID" value="MDR5587508.1"/>
    <property type="molecule type" value="Genomic_DNA"/>
</dbReference>
<dbReference type="NCBIfam" id="TIGR02593">
    <property type="entry name" value="CRISPR_cas5"/>
    <property type="match status" value="1"/>
</dbReference>
<proteinExistence type="predicted"/>
<evidence type="ECO:0000313" key="2">
    <source>
        <dbReference type="EMBL" id="MDR5587508.1"/>
    </source>
</evidence>
<dbReference type="RefSeq" id="WP_309556453.1">
    <property type="nucleotide sequence ID" value="NZ_JAVJAN010000019.1"/>
</dbReference>
<dbReference type="NCBIfam" id="TIGR02592">
    <property type="entry name" value="cas_Cas5h"/>
    <property type="match status" value="1"/>
</dbReference>
<gene>
    <name evidence="2" type="primary">cas5b</name>
    <name evidence="2" type="ORF">RGC78_08495</name>
</gene>
<keyword evidence="3" id="KW-1185">Reference proteome</keyword>